<evidence type="ECO:0000313" key="2">
    <source>
        <dbReference type="Proteomes" id="UP000184114"/>
    </source>
</evidence>
<name>A0A1M4X9Z6_9FIRM</name>
<dbReference type="EMBL" id="FQTY01000010">
    <property type="protein sequence ID" value="SHE90246.1"/>
    <property type="molecule type" value="Genomic_DNA"/>
</dbReference>
<sequence length="186" mass="22199">MRKTKMMKSISRMYQGMQLDEEQVFRKAKLLLVIYRDVVWTSIKEVNYVKEVCTAYYSNDLSLALTYLNDFAPTERKEDFMEKVSGIFETKWMIDLIDTAMIKIYDYHHNGKLYHEILSKCYITAYTMTEGEMLEALCMERSNFYIKKKEAIKLFGIALWGYALPRYQELLIENNEYTVPSNSYFY</sequence>
<keyword evidence="2" id="KW-1185">Reference proteome</keyword>
<reference evidence="2" key="1">
    <citation type="submission" date="2016-11" db="EMBL/GenBank/DDBJ databases">
        <authorList>
            <person name="Varghese N."/>
            <person name="Submissions S."/>
        </authorList>
    </citation>
    <scope>NUCLEOTIDE SEQUENCE [LARGE SCALE GENOMIC DNA]</scope>
    <source>
        <strain evidence="2">DSM 18095</strain>
    </source>
</reference>
<dbReference type="RefSeq" id="WP_072976253.1">
    <property type="nucleotide sequence ID" value="NZ_FQTY01000010.1"/>
</dbReference>
<dbReference type="Proteomes" id="UP000184114">
    <property type="component" value="Unassembled WGS sequence"/>
</dbReference>
<gene>
    <name evidence="1" type="ORF">SAMN02745784_02175</name>
</gene>
<accession>A0A1M4X9Z6</accession>
<evidence type="ECO:0008006" key="3">
    <source>
        <dbReference type="Google" id="ProtNLM"/>
    </source>
</evidence>
<dbReference type="GeneID" id="90995554"/>
<evidence type="ECO:0000313" key="1">
    <source>
        <dbReference type="EMBL" id="SHE90246.1"/>
    </source>
</evidence>
<proteinExistence type="predicted"/>
<dbReference type="AlphaFoldDB" id="A0A1M4X9Z6"/>
<protein>
    <recommendedName>
        <fullName evidence="3">Phage transcriptional regulator, ArpU family</fullName>
    </recommendedName>
</protein>
<organism evidence="1 2">
    <name type="scientific">Tissierella praeacuta DSM 18095</name>
    <dbReference type="NCBI Taxonomy" id="1123404"/>
    <lineage>
        <taxon>Bacteria</taxon>
        <taxon>Bacillati</taxon>
        <taxon>Bacillota</taxon>
        <taxon>Tissierellia</taxon>
        <taxon>Tissierellales</taxon>
        <taxon>Tissierellaceae</taxon>
        <taxon>Tissierella</taxon>
    </lineage>
</organism>
<dbReference type="STRING" id="1123404.SAMN02745784_02175"/>